<protein>
    <submittedName>
        <fullName evidence="2">Aminoglycoside phosphotransferase family protein</fullName>
        <ecNumber evidence="2">2.7.-.-</ecNumber>
    </submittedName>
</protein>
<name>A0AAU6WGB5_9MICC</name>
<dbReference type="Gene3D" id="3.90.1200.10">
    <property type="match status" value="1"/>
</dbReference>
<dbReference type="SUPFAM" id="SSF56112">
    <property type="entry name" value="Protein kinase-like (PK-like)"/>
    <property type="match status" value="1"/>
</dbReference>
<dbReference type="EMBL" id="CP125942">
    <property type="protein sequence ID" value="XAO46731.1"/>
    <property type="molecule type" value="Genomic_DNA"/>
</dbReference>
<dbReference type="PANTHER" id="PTHR21310">
    <property type="entry name" value="AMINOGLYCOSIDE PHOSPHOTRANSFERASE-RELATED-RELATED"/>
    <property type="match status" value="1"/>
</dbReference>
<sequence length="324" mass="36053">MTAVFLRGVGIVEDVANYYGAMSLSPANKPAMPEAEVIIDLEMVRRLVATQAEQWADEDLRYLATGWDNEIYRLGESLIVRLPRRQLGEDIGVKERRWLPHLVEATGVDVGSVIFEGHPTTDYPFTFSICRYVSGNSAAQLARQERDRYVAEFSSLLRALHQPSNSTEPKSDFRGCPLSAVDQRTREQIAVLDPSLQARALEVWQEAVDAKPFGGHPVWLHGDPHPHNTIVDSQQAHSSVSLIDFGDLCVGDPASDLGMIWMHFSAEGIDQAFENYGIKSGSSTWLRARGWGLRFAMLMAKLDDDDLLGVVGRETLQLLLEESS</sequence>
<dbReference type="InterPro" id="IPR051678">
    <property type="entry name" value="AGP_Transferase"/>
</dbReference>
<dbReference type="GO" id="GO:0016740">
    <property type="term" value="F:transferase activity"/>
    <property type="evidence" value="ECO:0007669"/>
    <property type="project" value="UniProtKB-KW"/>
</dbReference>
<organism evidence="2 3">
    <name type="scientific">Glutamicibacter ectropisis</name>
    <dbReference type="NCBI Taxonomy" id="3046593"/>
    <lineage>
        <taxon>Bacteria</taxon>
        <taxon>Bacillati</taxon>
        <taxon>Actinomycetota</taxon>
        <taxon>Actinomycetes</taxon>
        <taxon>Micrococcales</taxon>
        <taxon>Micrococcaceae</taxon>
        <taxon>Glutamicibacter</taxon>
    </lineage>
</organism>
<dbReference type="EC" id="2.7.-.-" evidence="2"/>
<dbReference type="CDD" id="cd05155">
    <property type="entry name" value="APH_ChoK_like_1"/>
    <property type="match status" value="1"/>
</dbReference>
<dbReference type="Pfam" id="PF01636">
    <property type="entry name" value="APH"/>
    <property type="match status" value="1"/>
</dbReference>
<reference evidence="2 3" key="1">
    <citation type="submission" date="2023-05" db="EMBL/GenBank/DDBJ databases">
        <title>Glutamicibacter sp. B1, complete genome.</title>
        <authorList>
            <person name="Long Y.H."/>
            <person name="Fang T."/>
            <person name="Li X.Y."/>
        </authorList>
    </citation>
    <scope>NUCLEOTIDE SEQUENCE [LARGE SCALE GENOMIC DNA]</scope>
    <source>
        <strain evidence="2 3">B1</strain>
    </source>
</reference>
<dbReference type="InterPro" id="IPR011009">
    <property type="entry name" value="Kinase-like_dom_sf"/>
</dbReference>
<dbReference type="KEGG" id="gey:QMQ05_04150"/>
<dbReference type="RefSeq" id="WP_345473261.1">
    <property type="nucleotide sequence ID" value="NZ_CP125942.1"/>
</dbReference>
<dbReference type="Proteomes" id="UP001486888">
    <property type="component" value="Chromosome"/>
</dbReference>
<accession>A0AAU6WGB5</accession>
<evidence type="ECO:0000313" key="3">
    <source>
        <dbReference type="Proteomes" id="UP001486888"/>
    </source>
</evidence>
<proteinExistence type="predicted"/>
<dbReference type="PANTHER" id="PTHR21310:SF42">
    <property type="entry name" value="BIFUNCTIONAL AAC_APH"/>
    <property type="match status" value="1"/>
</dbReference>
<keyword evidence="2" id="KW-0808">Transferase</keyword>
<dbReference type="InterPro" id="IPR002575">
    <property type="entry name" value="Aminoglycoside_PTrfase"/>
</dbReference>
<dbReference type="Gene3D" id="3.30.200.20">
    <property type="entry name" value="Phosphorylase Kinase, domain 1"/>
    <property type="match status" value="1"/>
</dbReference>
<evidence type="ECO:0000313" key="2">
    <source>
        <dbReference type="EMBL" id="XAO46731.1"/>
    </source>
</evidence>
<feature type="domain" description="Aminoglycoside phosphotransferase" evidence="1">
    <location>
        <begin position="60"/>
        <end position="291"/>
    </location>
</feature>
<keyword evidence="3" id="KW-1185">Reference proteome</keyword>
<evidence type="ECO:0000259" key="1">
    <source>
        <dbReference type="Pfam" id="PF01636"/>
    </source>
</evidence>
<gene>
    <name evidence="2" type="ORF">QMQ05_04150</name>
</gene>
<dbReference type="AlphaFoldDB" id="A0AAU6WGB5"/>